<name>A0A7V7GWY0_9GAMM</name>
<dbReference type="InterPro" id="IPR006963">
    <property type="entry name" value="Mopterin_OxRdtase_4Fe-4S_dom"/>
</dbReference>
<dbReference type="Gene3D" id="3.30.70.20">
    <property type="match status" value="1"/>
</dbReference>
<protein>
    <submittedName>
        <fullName evidence="7">Molybdopterin dinucleotide-binding protein</fullName>
    </submittedName>
</protein>
<dbReference type="CDD" id="cd02782">
    <property type="entry name" value="MopB_CT_1"/>
    <property type="match status" value="1"/>
</dbReference>
<dbReference type="InterPro" id="IPR036188">
    <property type="entry name" value="FAD/NAD-bd_sf"/>
</dbReference>
<dbReference type="GO" id="GO:0043546">
    <property type="term" value="F:molybdopterin cofactor binding"/>
    <property type="evidence" value="ECO:0007669"/>
    <property type="project" value="InterPro"/>
</dbReference>
<dbReference type="InterPro" id="IPR006656">
    <property type="entry name" value="Mopterin_OxRdtase"/>
</dbReference>
<dbReference type="PROSITE" id="PS00198">
    <property type="entry name" value="4FE4S_FER_1"/>
    <property type="match status" value="1"/>
</dbReference>
<dbReference type="Gene3D" id="3.40.50.720">
    <property type="entry name" value="NAD(P)-binding Rossmann-like Domain"/>
    <property type="match status" value="1"/>
</dbReference>
<dbReference type="Pfam" id="PF07992">
    <property type="entry name" value="Pyr_redox_2"/>
    <property type="match status" value="1"/>
</dbReference>
<dbReference type="InterPro" id="IPR050612">
    <property type="entry name" value="Prok_Mopterin_Oxidored"/>
</dbReference>
<dbReference type="EMBL" id="QOVF01000001">
    <property type="protein sequence ID" value="KAA0696876.1"/>
    <property type="molecule type" value="Genomic_DNA"/>
</dbReference>
<dbReference type="PANTHER" id="PTHR43742:SF2">
    <property type="entry name" value="ASSIMILATORY NITRATE REDUCTASE CATALYTIC SUBUNIT"/>
    <property type="match status" value="1"/>
</dbReference>
<dbReference type="OrthoDB" id="9815647at2"/>
<evidence type="ECO:0000256" key="3">
    <source>
        <dbReference type="ARBA" id="ARBA00023004"/>
    </source>
</evidence>
<evidence type="ECO:0000256" key="4">
    <source>
        <dbReference type="ARBA" id="ARBA00023014"/>
    </source>
</evidence>
<evidence type="ECO:0000313" key="8">
    <source>
        <dbReference type="Proteomes" id="UP000463138"/>
    </source>
</evidence>
<evidence type="ECO:0000259" key="6">
    <source>
        <dbReference type="PROSITE" id="PS51669"/>
    </source>
</evidence>
<dbReference type="PRINTS" id="PR00419">
    <property type="entry name" value="ADXRDTASE"/>
</dbReference>
<dbReference type="Gene3D" id="2.20.25.90">
    <property type="entry name" value="ADC-like domains"/>
    <property type="match status" value="1"/>
</dbReference>
<dbReference type="InterPro" id="IPR017896">
    <property type="entry name" value="4Fe4S_Fe-S-bd"/>
</dbReference>
<dbReference type="InterPro" id="IPR009010">
    <property type="entry name" value="Asp_de-COase-like_dom_sf"/>
</dbReference>
<evidence type="ECO:0000259" key="5">
    <source>
        <dbReference type="PROSITE" id="PS51379"/>
    </source>
</evidence>
<dbReference type="Pfam" id="PF01568">
    <property type="entry name" value="Molydop_binding"/>
    <property type="match status" value="1"/>
</dbReference>
<dbReference type="PROSITE" id="PS51379">
    <property type="entry name" value="4FE4S_FER_2"/>
    <property type="match status" value="1"/>
</dbReference>
<dbReference type="Gene3D" id="2.40.40.20">
    <property type="match status" value="1"/>
</dbReference>
<dbReference type="Gene3D" id="3.40.228.10">
    <property type="entry name" value="Dimethylsulfoxide Reductase, domain 2"/>
    <property type="match status" value="1"/>
</dbReference>
<dbReference type="PANTHER" id="PTHR43742">
    <property type="entry name" value="TRIMETHYLAMINE-N-OXIDE REDUCTASE"/>
    <property type="match status" value="1"/>
</dbReference>
<dbReference type="Pfam" id="PF00037">
    <property type="entry name" value="Fer4"/>
    <property type="match status" value="1"/>
</dbReference>
<gene>
    <name evidence="7" type="ORF">DT594_06055</name>
</gene>
<feature type="domain" description="4Fe-4S Mo/W bis-MGD-type" evidence="6">
    <location>
        <begin position="592"/>
        <end position="648"/>
    </location>
</feature>
<dbReference type="SMART" id="SM00926">
    <property type="entry name" value="Molybdop_Fe4S4"/>
    <property type="match status" value="1"/>
</dbReference>
<comment type="caution">
    <text evidence="7">The sequence shown here is derived from an EMBL/GenBank/DDBJ whole genome shotgun (WGS) entry which is preliminary data.</text>
</comment>
<evidence type="ECO:0000313" key="7">
    <source>
        <dbReference type="EMBL" id="KAA0696876.1"/>
    </source>
</evidence>
<dbReference type="InterPro" id="IPR023753">
    <property type="entry name" value="FAD/NAD-binding_dom"/>
</dbReference>
<dbReference type="Gene3D" id="3.40.50.740">
    <property type="match status" value="1"/>
</dbReference>
<dbReference type="Pfam" id="PF04879">
    <property type="entry name" value="Molybdop_Fe4S4"/>
    <property type="match status" value="1"/>
</dbReference>
<dbReference type="InterPro" id="IPR006657">
    <property type="entry name" value="MoPterin_dinucl-bd_dom"/>
</dbReference>
<organism evidence="7 8">
    <name type="scientific">Halopseudomonas laoshanensis</name>
    <dbReference type="NCBI Taxonomy" id="2268758"/>
    <lineage>
        <taxon>Bacteria</taxon>
        <taxon>Pseudomonadati</taxon>
        <taxon>Pseudomonadota</taxon>
        <taxon>Gammaproteobacteria</taxon>
        <taxon>Pseudomonadales</taxon>
        <taxon>Pseudomonadaceae</taxon>
        <taxon>Halopseudomonas</taxon>
    </lineage>
</organism>
<dbReference type="Pfam" id="PF00384">
    <property type="entry name" value="Molybdopterin"/>
    <property type="match status" value="1"/>
</dbReference>
<dbReference type="PROSITE" id="PS51669">
    <property type="entry name" value="4FE4S_MOW_BIS_MGD"/>
    <property type="match status" value="1"/>
</dbReference>
<proteinExistence type="inferred from homology"/>
<dbReference type="InterPro" id="IPR017900">
    <property type="entry name" value="4Fe4S_Fe_S_CS"/>
</dbReference>
<sequence length="1314" mass="144669">MAYVVTQSCIGDKYTQCVDVCPVDAFREGPEMLYIDPEVCIDCNACLTECPVRAIYPESAVPESMQEFIELNALKAREYPPITESRDPDDIAAAGKQGAAASRSLARRLAVIGAGPSGFYAAEEMLKKLPNAKVDIFERLPTPFGLVRYGVAPDHPKIKSVVSSFEKTARSPRVRFFGNVEIGKDLTRTELLDQYDAVLYATGGAVSRHLGLPGADLASIHGASAFVGWYNGHPDFRNLSVDLSGETAVVVGMGNVALDIARILTMPIEELERTDIADYALEALRHSKIREVCMVARRGPVQAAFTPKELQQLLDTRGVDIQVDADDMLLDAASEAELAEPLNTEARHNMTLLQEAQTRKHQGGKTIRFMFKLSPTGFTSENDQVAVMTGVRNSLSGDGKGSVSALATDEQRAIKVGLVINATGYRGVAIPGVAFDQDRGVIANQSGRVHAHVEPNEIAGREYAAGWIKRGASGVIGSNKQCAVDTVAQLLADLDASEQASAIKVSQDVGLLLTERACHYVTFDDWLLLDQHEREQGEPHGRPRRKEVEVERMLEIIRSRRAEVESRQKTAASVAPKLEQIASEASRAAAEVKTHFRTCTLCEAMCGIKIEYQGDKILSIAGDLDDHHSRGHICPKGYALQDLHNDPERLKTPMKRVGDQWLPISWDDALEEVASRLVAIQSEHGNDTVGAYWGNPTSHNMGIMLTMGRFRKALSTRNLFSASTLDQMPHQLVSYLMYGHSQLFTIPDIDRTDYMLILGANPAASNGSLMSAGDVLGRLEAITERGGKIVLIDPRRTETALYVSEHQFIKPGTDALFLLGLLQVIIDRRLTKPGRLLELAKGWEQLAVLLNRIPLTRIAEQTGIAEADIERIAVEYASAERAVCYGRMGISTQEFGALNHWLTNLLNILTGNFDSAGGMMFTTPAVDLLQISGRGGFDRYRSRVRGLPEFSREFPAPVMAEEMLTPGKGQIKAFVTVAGNPVLTSPNGRQLDQALEQLDFMVSVDFYLNETTRHAHIILPPTGPMEHEQYDLIFNLFAVHNTAKFAEPLFPHPQGTRSDWDIFSDLCKRIETRKIANRPLKQRLQYQLNARLGELMTPQRILDQALRKSAYGDGGKLLTRLNPFGRKGLTLAKLKEHPHGLDLGSLKPSLPSRLFTDDKKIDLAPAVLVGDLDRLCRRFGGEVAESGLLLIGRRDLRTNNSWMHNSYRLVKGKDRCALFLHPDDAAAYGLNNRDQARLASNKGELLVTVKITEDIMRGVVSLPHGWGHHRPGMRISTAEANPGVSINDITDEQFVDELSGNAVLNGVPVTLQRL</sequence>
<accession>A0A7V7GWY0</accession>
<dbReference type="GO" id="GO:0016491">
    <property type="term" value="F:oxidoreductase activity"/>
    <property type="evidence" value="ECO:0007669"/>
    <property type="project" value="InterPro"/>
</dbReference>
<dbReference type="SUPFAM" id="SSF50692">
    <property type="entry name" value="ADC-like"/>
    <property type="match status" value="1"/>
</dbReference>
<reference evidence="7 8" key="1">
    <citation type="submission" date="2018-07" db="EMBL/GenBank/DDBJ databases">
        <title>Pseudomonas laoshanensis sp. nov., isolated from soil.</title>
        <authorList>
            <person name="Sun J."/>
            <person name="Yu L."/>
            <person name="Wang M."/>
            <person name="Zhang C."/>
        </authorList>
    </citation>
    <scope>NUCLEOTIDE SEQUENCE [LARGE SCALE GENOMIC DNA]</scope>
    <source>
        <strain evidence="7 8">Y22</strain>
    </source>
</reference>
<dbReference type="Proteomes" id="UP000463138">
    <property type="component" value="Unassembled WGS sequence"/>
</dbReference>
<keyword evidence="4" id="KW-0411">Iron-sulfur</keyword>
<evidence type="ECO:0000256" key="2">
    <source>
        <dbReference type="ARBA" id="ARBA00022723"/>
    </source>
</evidence>
<dbReference type="Gene3D" id="3.50.50.60">
    <property type="entry name" value="FAD/NAD(P)-binding domain"/>
    <property type="match status" value="1"/>
</dbReference>
<evidence type="ECO:0000256" key="1">
    <source>
        <dbReference type="ARBA" id="ARBA00010312"/>
    </source>
</evidence>
<feature type="domain" description="4Fe-4S ferredoxin-type" evidence="5">
    <location>
        <begin position="31"/>
        <end position="60"/>
    </location>
</feature>
<keyword evidence="3" id="KW-0408">Iron</keyword>
<dbReference type="SUPFAM" id="SSF54862">
    <property type="entry name" value="4Fe-4S ferredoxins"/>
    <property type="match status" value="1"/>
</dbReference>
<dbReference type="SUPFAM" id="SSF51971">
    <property type="entry name" value="Nucleotide-binding domain"/>
    <property type="match status" value="1"/>
</dbReference>
<keyword evidence="8" id="KW-1185">Reference proteome</keyword>
<comment type="similarity">
    <text evidence="1">Belongs to the prokaryotic molybdopterin-containing oxidoreductase family.</text>
</comment>
<dbReference type="GO" id="GO:0046872">
    <property type="term" value="F:metal ion binding"/>
    <property type="evidence" value="ECO:0007669"/>
    <property type="project" value="UniProtKB-KW"/>
</dbReference>
<dbReference type="GO" id="GO:0051536">
    <property type="term" value="F:iron-sulfur cluster binding"/>
    <property type="evidence" value="ECO:0007669"/>
    <property type="project" value="UniProtKB-KW"/>
</dbReference>
<dbReference type="SUPFAM" id="SSF53706">
    <property type="entry name" value="Formate dehydrogenase/DMSO reductase, domains 1-3"/>
    <property type="match status" value="1"/>
</dbReference>
<keyword evidence="2" id="KW-0479">Metal-binding</keyword>